<comment type="caution">
    <text evidence="1">The sequence shown here is derived from an EMBL/GenBank/DDBJ whole genome shotgun (WGS) entry which is preliminary data.</text>
</comment>
<organism evidence="1 2">
    <name type="scientific">Cyclotella cryptica</name>
    <dbReference type="NCBI Taxonomy" id="29204"/>
    <lineage>
        <taxon>Eukaryota</taxon>
        <taxon>Sar</taxon>
        <taxon>Stramenopiles</taxon>
        <taxon>Ochrophyta</taxon>
        <taxon>Bacillariophyta</taxon>
        <taxon>Coscinodiscophyceae</taxon>
        <taxon>Thalassiosirophycidae</taxon>
        <taxon>Stephanodiscales</taxon>
        <taxon>Stephanodiscaceae</taxon>
        <taxon>Cyclotella</taxon>
    </lineage>
</organism>
<sequence length="371" mass="41462">MKKCNALLNMPSRSKTTETKVIINGNERRAAALLLLASICLSLTLRDALPPATATSSTREQFSFSKLANSSLVSNHVDSPNIATHFVLSNNSRSPVSDQTFIDTQQLPIYLLQPDTSAVSQTTWGALITGWNRTTEYSDLIQLAKPTPSLPPTQPGKRPVVLIHCGPKSGSTTLRVACRQNLESTCGIPVRGRLPLGYMNSTELYPLIRSCTETSHFCTKETIMPMSVPTFHDTTMIHMFPFRAYDEWAASALKQAYDRGPDGCRKAEELLDQCIPSSMEIDFRKYGKTDLANFKNLVVRRMNQKNETHIFILYFHRELDKVLTMLSSAYEIPLLPGSDGTGKSIRPKGTCDDRVMQKYHDCFSSQLMELQ</sequence>
<dbReference type="EMBL" id="JABMIG020000089">
    <property type="protein sequence ID" value="KAL3793667.1"/>
    <property type="molecule type" value="Genomic_DNA"/>
</dbReference>
<name>A0ABD3Q0R8_9STRA</name>
<keyword evidence="2" id="KW-1185">Reference proteome</keyword>
<evidence type="ECO:0000313" key="1">
    <source>
        <dbReference type="EMBL" id="KAL3793667.1"/>
    </source>
</evidence>
<proteinExistence type="predicted"/>
<evidence type="ECO:0000313" key="2">
    <source>
        <dbReference type="Proteomes" id="UP001516023"/>
    </source>
</evidence>
<reference evidence="1 2" key="1">
    <citation type="journal article" date="2020" name="G3 (Bethesda)">
        <title>Improved Reference Genome for Cyclotella cryptica CCMP332, a Model for Cell Wall Morphogenesis, Salinity Adaptation, and Lipid Production in Diatoms (Bacillariophyta).</title>
        <authorList>
            <person name="Roberts W.R."/>
            <person name="Downey K.M."/>
            <person name="Ruck E.C."/>
            <person name="Traller J.C."/>
            <person name="Alverson A.J."/>
        </authorList>
    </citation>
    <scope>NUCLEOTIDE SEQUENCE [LARGE SCALE GENOMIC DNA]</scope>
    <source>
        <strain evidence="1 2">CCMP332</strain>
    </source>
</reference>
<dbReference type="Proteomes" id="UP001516023">
    <property type="component" value="Unassembled WGS sequence"/>
</dbReference>
<evidence type="ECO:0008006" key="3">
    <source>
        <dbReference type="Google" id="ProtNLM"/>
    </source>
</evidence>
<protein>
    <recommendedName>
        <fullName evidence="3">Sulfotransferase</fullName>
    </recommendedName>
</protein>
<dbReference type="AlphaFoldDB" id="A0ABD3Q0R8"/>
<gene>
    <name evidence="1" type="ORF">HJC23_010239</name>
</gene>
<accession>A0ABD3Q0R8</accession>